<feature type="transmembrane region" description="Helical" evidence="6">
    <location>
        <begin position="211"/>
        <end position="231"/>
    </location>
</feature>
<keyword evidence="4 6" id="KW-1133">Transmembrane helix</keyword>
<dbReference type="InterPro" id="IPR044878">
    <property type="entry name" value="UbiA_sf"/>
</dbReference>
<evidence type="ECO:0000256" key="1">
    <source>
        <dbReference type="ARBA" id="ARBA00004141"/>
    </source>
</evidence>
<dbReference type="AlphaFoldDB" id="A0A2P2DAU1"/>
<keyword evidence="5 6" id="KW-0472">Membrane</keyword>
<dbReference type="InterPro" id="IPR000537">
    <property type="entry name" value="UbiA_prenyltransferase"/>
</dbReference>
<dbReference type="NCBIfam" id="NF035940">
    <property type="entry name" value="prenyl_rel_EboC"/>
    <property type="match status" value="1"/>
</dbReference>
<evidence type="ECO:0000256" key="5">
    <source>
        <dbReference type="ARBA" id="ARBA00023136"/>
    </source>
</evidence>
<dbReference type="Gene3D" id="1.10.357.140">
    <property type="entry name" value="UbiA prenyltransferase"/>
    <property type="match status" value="1"/>
</dbReference>
<dbReference type="OrthoDB" id="2908954at2"/>
<dbReference type="PANTHER" id="PTHR42723:SF1">
    <property type="entry name" value="CHLOROPHYLL SYNTHASE, CHLOROPLASTIC"/>
    <property type="match status" value="1"/>
</dbReference>
<dbReference type="PANTHER" id="PTHR42723">
    <property type="entry name" value="CHLOROPHYLL SYNTHASE"/>
    <property type="match status" value="1"/>
</dbReference>
<gene>
    <name evidence="7" type="ORF">LPTSP2_10200</name>
</gene>
<proteinExistence type="predicted"/>
<dbReference type="EMBL" id="BFAZ01000005">
    <property type="protein sequence ID" value="GBF41739.1"/>
    <property type="molecule type" value="Genomic_DNA"/>
</dbReference>
<name>A0A2P2DAU1_9LEPT</name>
<organism evidence="7 8">
    <name type="scientific">Leptospira ellinghausenii</name>
    <dbReference type="NCBI Taxonomy" id="1917822"/>
    <lineage>
        <taxon>Bacteria</taxon>
        <taxon>Pseudomonadati</taxon>
        <taxon>Spirochaetota</taxon>
        <taxon>Spirochaetia</taxon>
        <taxon>Leptospirales</taxon>
        <taxon>Leptospiraceae</taxon>
        <taxon>Leptospira</taxon>
    </lineage>
</organism>
<evidence type="ECO:0000256" key="3">
    <source>
        <dbReference type="ARBA" id="ARBA00022692"/>
    </source>
</evidence>
<reference evidence="8" key="1">
    <citation type="journal article" date="2019" name="Microbiol. Immunol.">
        <title>Molecular and phenotypic characterization of Leptospira johnsonii sp. nov., Leptospira ellinghausenii sp. nov. and Leptospira ryugenii sp. nov. isolated from soil and water in Japan.</title>
        <authorList>
            <person name="Masuzawa T."/>
            <person name="Saito M."/>
            <person name="Nakao R."/>
            <person name="Nikaido Y."/>
            <person name="Matsumoto M."/>
            <person name="Ogawa M."/>
            <person name="Yokoyama M."/>
            <person name="Hidaka Y."/>
            <person name="Tomita J."/>
            <person name="Sakakibara K."/>
            <person name="Suzuki K."/>
            <person name="Yasuda S."/>
            <person name="Sato H."/>
            <person name="Yamaguchi M."/>
            <person name="Yoshida S.I."/>
            <person name="Koizumi N."/>
            <person name="Kawamura Y."/>
        </authorList>
    </citation>
    <scope>NUCLEOTIDE SEQUENCE [LARGE SCALE GENOMIC DNA]</scope>
    <source>
        <strain evidence="8">E18</strain>
    </source>
</reference>
<evidence type="ECO:0000313" key="7">
    <source>
        <dbReference type="EMBL" id="GBF41739.1"/>
    </source>
</evidence>
<comment type="caution">
    <text evidence="7">The sequence shown here is derived from an EMBL/GenBank/DDBJ whole genome shotgun (WGS) entry which is preliminary data.</text>
</comment>
<dbReference type="InterPro" id="IPR050475">
    <property type="entry name" value="Prenyltransferase_related"/>
</dbReference>
<feature type="transmembrane region" description="Helical" evidence="6">
    <location>
        <begin position="39"/>
        <end position="58"/>
    </location>
</feature>
<feature type="transmembrane region" description="Helical" evidence="6">
    <location>
        <begin position="126"/>
        <end position="147"/>
    </location>
</feature>
<keyword evidence="7" id="KW-0808">Transferase</keyword>
<dbReference type="CDD" id="cd13964">
    <property type="entry name" value="PT_UbiA_1"/>
    <property type="match status" value="1"/>
</dbReference>
<comment type="subcellular location">
    <subcellularLocation>
        <location evidence="1">Membrane</location>
        <topology evidence="1">Multi-pass membrane protein</topology>
    </subcellularLocation>
</comment>
<dbReference type="Pfam" id="PF01040">
    <property type="entry name" value="UbiA"/>
    <property type="match status" value="1"/>
</dbReference>
<feature type="transmembrane region" description="Helical" evidence="6">
    <location>
        <begin position="103"/>
        <end position="119"/>
    </location>
</feature>
<feature type="transmembrane region" description="Helical" evidence="6">
    <location>
        <begin position="153"/>
        <end position="173"/>
    </location>
</feature>
<dbReference type="GO" id="GO:0016020">
    <property type="term" value="C:membrane"/>
    <property type="evidence" value="ECO:0007669"/>
    <property type="project" value="UniProtKB-SubCell"/>
</dbReference>
<evidence type="ECO:0000256" key="4">
    <source>
        <dbReference type="ARBA" id="ARBA00022989"/>
    </source>
</evidence>
<accession>A0A2P2DAU1</accession>
<dbReference type="Proteomes" id="UP000245206">
    <property type="component" value="Unassembled WGS sequence"/>
</dbReference>
<keyword evidence="2" id="KW-1003">Cell membrane</keyword>
<keyword evidence="3 6" id="KW-0812">Transmembrane</keyword>
<feature type="transmembrane region" description="Helical" evidence="6">
    <location>
        <begin position="266"/>
        <end position="285"/>
    </location>
</feature>
<sequence length="287" mass="31656">MNFKSYLILLRPANLVTAVADILAGMAIVSFPWVKGGSLLILASICLYAGGVVLNDYFDRNIDSIERPERPIPSGKVPSKHALYMGIFLFGMGLLFSFLYSEISFIISISIVVFVITYNRFAKHHLVLGPFVMGLCRGLNLVLGMTILKSIPLTFVSLSVLPIFYIAAITTISQNEVFGGGKIRFFIAGFLYLGVFCSQIIYSIYNHYFLYTFPFITLHSLILFPTLWRAIQNPSPTLIGKSVKTGVLTLILLNASFAAASGVIPIAILILFLLPLSFLIAKYFAVT</sequence>
<feature type="transmembrane region" description="Helical" evidence="6">
    <location>
        <begin position="185"/>
        <end position="205"/>
    </location>
</feature>
<evidence type="ECO:0000256" key="6">
    <source>
        <dbReference type="SAM" id="Phobius"/>
    </source>
</evidence>
<evidence type="ECO:0000313" key="8">
    <source>
        <dbReference type="Proteomes" id="UP000245206"/>
    </source>
</evidence>
<feature type="transmembrane region" description="Helical" evidence="6">
    <location>
        <begin position="12"/>
        <end position="33"/>
    </location>
</feature>
<dbReference type="RefSeq" id="WP_108958894.1">
    <property type="nucleotide sequence ID" value="NZ_BFAZ01000005.1"/>
</dbReference>
<evidence type="ECO:0000256" key="2">
    <source>
        <dbReference type="ARBA" id="ARBA00022475"/>
    </source>
</evidence>
<dbReference type="GO" id="GO:0016765">
    <property type="term" value="F:transferase activity, transferring alkyl or aryl (other than methyl) groups"/>
    <property type="evidence" value="ECO:0007669"/>
    <property type="project" value="InterPro"/>
</dbReference>
<protein>
    <submittedName>
        <fullName evidence="7">Polyprenyltransferase</fullName>
    </submittedName>
</protein>
<keyword evidence="8" id="KW-1185">Reference proteome</keyword>